<dbReference type="InterPro" id="IPR014721">
    <property type="entry name" value="Ribsml_uS5_D2-typ_fold_subgr"/>
</dbReference>
<sequence>MNFLTLKEDFYKRYETSGKFLHYTSYGALCTLLGHTDIPTAPSLCCTLSMRVEMFARKSGGNYVKIENTTTDKCLQYPFGTSTDLFKGKTKFFAELIHALENSGLKGAEILYNNTIPNFISSKHAFSAALIKSLMQVSDIELTPLETAAICALSDDLTPYLAVLFSKKGYCTLMNSGEPKKLPLPLSGYKILTAHCTEPLSNHSKHIKYAMSEIRRLYPHINSISDLTPEILSTAKSSFKNSKAAKYMYHLSTENTRINTVSATLKRCDIKTLFREINNSEQSMERFWDIGTEHKFLANTARNTDGIAAVRCQDKGIWAIVEEDKVDYAINMIKSDFENTIGYKPTFCVCDTF</sequence>
<dbReference type="Proteomes" id="UP001198242">
    <property type="component" value="Unassembled WGS sequence"/>
</dbReference>
<dbReference type="InterPro" id="IPR020568">
    <property type="entry name" value="Ribosomal_Su5_D2-typ_SF"/>
</dbReference>
<dbReference type="Gene3D" id="3.30.70.890">
    <property type="entry name" value="GHMP kinase, C-terminal domain"/>
    <property type="match status" value="1"/>
</dbReference>
<name>A0AAE3E0U9_9FIRM</name>
<dbReference type="Gene3D" id="3.30.230.10">
    <property type="match status" value="1"/>
</dbReference>
<comment type="caution">
    <text evidence="1">The sequence shown here is derived from an EMBL/GenBank/DDBJ whole genome shotgun (WGS) entry which is preliminary data.</text>
</comment>
<evidence type="ECO:0000313" key="1">
    <source>
        <dbReference type="EMBL" id="MCC2211534.1"/>
    </source>
</evidence>
<dbReference type="RefSeq" id="WP_308457020.1">
    <property type="nucleotide sequence ID" value="NZ_JAJEQM010000019.1"/>
</dbReference>
<organism evidence="1 2">
    <name type="scientific">Hominilimicola fabiformis</name>
    <dbReference type="NCBI Taxonomy" id="2885356"/>
    <lineage>
        <taxon>Bacteria</taxon>
        <taxon>Bacillati</taxon>
        <taxon>Bacillota</taxon>
        <taxon>Clostridia</taxon>
        <taxon>Eubacteriales</taxon>
        <taxon>Oscillospiraceae</taxon>
        <taxon>Hominilimicola</taxon>
    </lineage>
</organism>
<evidence type="ECO:0000313" key="2">
    <source>
        <dbReference type="Proteomes" id="UP001198242"/>
    </source>
</evidence>
<dbReference type="EMBL" id="JAJEQM010000019">
    <property type="protein sequence ID" value="MCC2211534.1"/>
    <property type="molecule type" value="Genomic_DNA"/>
</dbReference>
<dbReference type="AlphaFoldDB" id="A0AAE3E0U9"/>
<protein>
    <recommendedName>
        <fullName evidence="3">Galactokinase</fullName>
    </recommendedName>
</protein>
<proteinExistence type="predicted"/>
<evidence type="ECO:0008006" key="3">
    <source>
        <dbReference type="Google" id="ProtNLM"/>
    </source>
</evidence>
<accession>A0AAE3E0U9</accession>
<reference evidence="1 2" key="1">
    <citation type="submission" date="2021-10" db="EMBL/GenBank/DDBJ databases">
        <title>Anaerobic single-cell dispensing facilitates the cultivation of human gut bacteria.</title>
        <authorList>
            <person name="Afrizal A."/>
        </authorList>
    </citation>
    <scope>NUCLEOTIDE SEQUENCE [LARGE SCALE GENOMIC DNA]</scope>
    <source>
        <strain evidence="1 2">CLA-AA-H232</strain>
    </source>
</reference>
<dbReference type="SUPFAM" id="SSF55060">
    <property type="entry name" value="GHMP Kinase, C-terminal domain"/>
    <property type="match status" value="1"/>
</dbReference>
<keyword evidence="2" id="KW-1185">Reference proteome</keyword>
<dbReference type="InterPro" id="IPR036554">
    <property type="entry name" value="GHMP_kinase_C_sf"/>
</dbReference>
<gene>
    <name evidence="1" type="ORF">LKE05_12135</name>
</gene>
<dbReference type="SUPFAM" id="SSF54211">
    <property type="entry name" value="Ribosomal protein S5 domain 2-like"/>
    <property type="match status" value="1"/>
</dbReference>